<evidence type="ECO:0000313" key="1">
    <source>
        <dbReference type="EMBL" id="KAF3071456.1"/>
    </source>
</evidence>
<proteinExistence type="predicted"/>
<organism evidence="1 2">
    <name type="scientific">Trichoderma lentiforme</name>
    <dbReference type="NCBI Taxonomy" id="1567552"/>
    <lineage>
        <taxon>Eukaryota</taxon>
        <taxon>Fungi</taxon>
        <taxon>Dikarya</taxon>
        <taxon>Ascomycota</taxon>
        <taxon>Pezizomycotina</taxon>
        <taxon>Sordariomycetes</taxon>
        <taxon>Hypocreomycetidae</taxon>
        <taxon>Hypocreales</taxon>
        <taxon>Hypocreaceae</taxon>
        <taxon>Trichoderma</taxon>
    </lineage>
</organism>
<dbReference type="Proteomes" id="UP000801864">
    <property type="component" value="Unassembled WGS sequence"/>
</dbReference>
<sequence>MSQVHMAGSMASVGVGKGIQLCDPVCTRLDTGHLLQSSTRSLPARNGRVCSPQRTRLYRYAQR</sequence>
<evidence type="ECO:0000313" key="2">
    <source>
        <dbReference type="Proteomes" id="UP000801864"/>
    </source>
</evidence>
<gene>
    <name evidence="1" type="ORF">CFAM422_006396</name>
</gene>
<protein>
    <submittedName>
        <fullName evidence="1">Uncharacterized protein</fullName>
    </submittedName>
</protein>
<comment type="caution">
    <text evidence="1">The sequence shown here is derived from an EMBL/GenBank/DDBJ whole genome shotgun (WGS) entry which is preliminary data.</text>
</comment>
<accession>A0A9P4XDV1</accession>
<dbReference type="EMBL" id="QLNT01000010">
    <property type="protein sequence ID" value="KAF3071456.1"/>
    <property type="molecule type" value="Genomic_DNA"/>
</dbReference>
<name>A0A9P4XDV1_9HYPO</name>
<dbReference type="AlphaFoldDB" id="A0A9P4XDV1"/>
<keyword evidence="2" id="KW-1185">Reference proteome</keyword>
<reference evidence="1 2" key="1">
    <citation type="submission" date="2018-06" db="EMBL/GenBank/DDBJ databases">
        <title>Genome analysis of cellulolytic fungus Trichoderma lentiforme CFAM-422.</title>
        <authorList>
            <person name="Steindorff A.S."/>
            <person name="Formighieri E.F."/>
            <person name="Midorikawa G.E.O."/>
            <person name="Tamietti M.S."/>
            <person name="Ramos E.Z."/>
            <person name="Silva A.S."/>
            <person name="Bon E.P.S."/>
            <person name="Mendes T.D."/>
            <person name="Damaso M.C.T."/>
            <person name="Favaro L.C.L."/>
        </authorList>
    </citation>
    <scope>NUCLEOTIDE SEQUENCE [LARGE SCALE GENOMIC DNA]</scope>
    <source>
        <strain evidence="1 2">CFAM-422</strain>
    </source>
</reference>